<evidence type="ECO:0000259" key="2">
    <source>
        <dbReference type="Pfam" id="PF18962"/>
    </source>
</evidence>
<evidence type="ECO:0000313" key="3">
    <source>
        <dbReference type="EMBL" id="GAA4006012.1"/>
    </source>
</evidence>
<proteinExistence type="predicted"/>
<evidence type="ECO:0000313" key="4">
    <source>
        <dbReference type="Proteomes" id="UP001500567"/>
    </source>
</evidence>
<keyword evidence="1" id="KW-0732">Signal</keyword>
<sequence>MLVWALMLIQLSALAATFVVRVGVTVNGNPNNFSPETVTINPGDQVRWEWVSGSHPSVADDGTSFGAFNVTAANPTASRGPFNTLGTITYHCQPHSFQATPGGPWQGMIGRIVVTNAPLAALDSKTAAVGLSVYPNPSRGMVMVSLGQKPGQDYKLRLSNLIGREVRTVTLKPDFSGDAVPVNLSDLPSGIYFYSLLANDKVLTTKRLILQN</sequence>
<reference evidence="4" key="1">
    <citation type="journal article" date="2019" name="Int. J. Syst. Evol. Microbiol.">
        <title>The Global Catalogue of Microorganisms (GCM) 10K type strain sequencing project: providing services to taxonomists for standard genome sequencing and annotation.</title>
        <authorList>
            <consortium name="The Broad Institute Genomics Platform"/>
            <consortium name="The Broad Institute Genome Sequencing Center for Infectious Disease"/>
            <person name="Wu L."/>
            <person name="Ma J."/>
        </authorList>
    </citation>
    <scope>NUCLEOTIDE SEQUENCE [LARGE SCALE GENOMIC DNA]</scope>
    <source>
        <strain evidence="4">JCM 17224</strain>
    </source>
</reference>
<feature type="domain" description="Secretion system C-terminal sorting" evidence="2">
    <location>
        <begin position="133"/>
        <end position="209"/>
    </location>
</feature>
<comment type="caution">
    <text evidence="3">The sequence shown here is derived from an EMBL/GenBank/DDBJ whole genome shotgun (WGS) entry which is preliminary data.</text>
</comment>
<protein>
    <recommendedName>
        <fullName evidence="2">Secretion system C-terminal sorting domain-containing protein</fullName>
    </recommendedName>
</protein>
<dbReference type="Proteomes" id="UP001500567">
    <property type="component" value="Unassembled WGS sequence"/>
</dbReference>
<dbReference type="EMBL" id="BAABDJ010000014">
    <property type="protein sequence ID" value="GAA4006012.1"/>
    <property type="molecule type" value="Genomic_DNA"/>
</dbReference>
<dbReference type="SUPFAM" id="SSF49503">
    <property type="entry name" value="Cupredoxins"/>
    <property type="match status" value="1"/>
</dbReference>
<dbReference type="NCBIfam" id="TIGR04183">
    <property type="entry name" value="Por_Secre_tail"/>
    <property type="match status" value="1"/>
</dbReference>
<gene>
    <name evidence="3" type="ORF">GCM10022408_17230</name>
</gene>
<dbReference type="InterPro" id="IPR026444">
    <property type="entry name" value="Secre_tail"/>
</dbReference>
<accession>A0ABP7S325</accession>
<name>A0ABP7S325_9BACT</name>
<organism evidence="3 4">
    <name type="scientific">Hymenobacter fastidiosus</name>
    <dbReference type="NCBI Taxonomy" id="486264"/>
    <lineage>
        <taxon>Bacteria</taxon>
        <taxon>Pseudomonadati</taxon>
        <taxon>Bacteroidota</taxon>
        <taxon>Cytophagia</taxon>
        <taxon>Cytophagales</taxon>
        <taxon>Hymenobacteraceae</taxon>
        <taxon>Hymenobacter</taxon>
    </lineage>
</organism>
<evidence type="ECO:0000256" key="1">
    <source>
        <dbReference type="SAM" id="SignalP"/>
    </source>
</evidence>
<keyword evidence="4" id="KW-1185">Reference proteome</keyword>
<dbReference type="Gene3D" id="2.60.40.420">
    <property type="entry name" value="Cupredoxins - blue copper proteins"/>
    <property type="match status" value="1"/>
</dbReference>
<feature type="chain" id="PRO_5047319340" description="Secretion system C-terminal sorting domain-containing protein" evidence="1">
    <location>
        <begin position="16"/>
        <end position="212"/>
    </location>
</feature>
<dbReference type="InterPro" id="IPR008972">
    <property type="entry name" value="Cupredoxin"/>
</dbReference>
<feature type="signal peptide" evidence="1">
    <location>
        <begin position="1"/>
        <end position="15"/>
    </location>
</feature>
<dbReference type="Pfam" id="PF18962">
    <property type="entry name" value="Por_Secre_tail"/>
    <property type="match status" value="1"/>
</dbReference>